<keyword evidence="3 13" id="KW-0812">Transmembrane</keyword>
<evidence type="ECO:0000256" key="7">
    <source>
        <dbReference type="ARBA" id="ARBA00022989"/>
    </source>
</evidence>
<feature type="compositionally biased region" description="Basic and acidic residues" evidence="12">
    <location>
        <begin position="371"/>
        <end position="395"/>
    </location>
</feature>
<feature type="compositionally biased region" description="Pro residues" evidence="12">
    <location>
        <begin position="524"/>
        <end position="536"/>
    </location>
</feature>
<feature type="compositionally biased region" description="Polar residues" evidence="12">
    <location>
        <begin position="498"/>
        <end position="516"/>
    </location>
</feature>
<dbReference type="GO" id="GO:0005518">
    <property type="term" value="F:collagen binding"/>
    <property type="evidence" value="ECO:0007669"/>
    <property type="project" value="TreeGrafter"/>
</dbReference>
<evidence type="ECO:0000256" key="3">
    <source>
        <dbReference type="ARBA" id="ARBA00022692"/>
    </source>
</evidence>
<evidence type="ECO:0000256" key="6">
    <source>
        <dbReference type="ARBA" id="ARBA00022840"/>
    </source>
</evidence>
<feature type="region of interest" description="Disordered" evidence="12">
    <location>
        <begin position="371"/>
        <end position="409"/>
    </location>
</feature>
<dbReference type="InterPro" id="IPR048525">
    <property type="entry name" value="DDR1-2_DS-like"/>
</dbReference>
<evidence type="ECO:0000256" key="4">
    <source>
        <dbReference type="ARBA" id="ARBA00022729"/>
    </source>
</evidence>
<dbReference type="Gene3D" id="3.30.200.20">
    <property type="entry name" value="Phosphorylase Kinase, domain 1"/>
    <property type="match status" value="1"/>
</dbReference>
<gene>
    <name evidence="16" type="ORF">L798_00361</name>
</gene>
<dbReference type="Gene3D" id="2.60.120.1190">
    <property type="match status" value="1"/>
</dbReference>
<dbReference type="EMBL" id="KK853226">
    <property type="protein sequence ID" value="KDR09664.1"/>
    <property type="molecule type" value="Genomic_DNA"/>
</dbReference>
<dbReference type="PROSITE" id="PS50011">
    <property type="entry name" value="PROTEIN_KINASE_DOM"/>
    <property type="match status" value="1"/>
</dbReference>
<evidence type="ECO:0000256" key="11">
    <source>
        <dbReference type="ARBA" id="ARBA00023180"/>
    </source>
</evidence>
<dbReference type="PANTHER" id="PTHR24416">
    <property type="entry name" value="TYROSINE-PROTEIN KINASE RECEPTOR"/>
    <property type="match status" value="1"/>
</dbReference>
<keyword evidence="7 13" id="KW-1133">Transmembrane helix</keyword>
<dbReference type="InterPro" id="IPR000719">
    <property type="entry name" value="Prot_kinase_dom"/>
</dbReference>
<keyword evidence="8 13" id="KW-0472">Membrane</keyword>
<dbReference type="InterPro" id="IPR050122">
    <property type="entry name" value="RTK"/>
</dbReference>
<reference evidence="16 17" key="1">
    <citation type="journal article" date="2014" name="Nat. Commun.">
        <title>Molecular traces of alternative social organization in a termite genome.</title>
        <authorList>
            <person name="Terrapon N."/>
            <person name="Li C."/>
            <person name="Robertson H.M."/>
            <person name="Ji L."/>
            <person name="Meng X."/>
            <person name="Booth W."/>
            <person name="Chen Z."/>
            <person name="Childers C.P."/>
            <person name="Glastad K.M."/>
            <person name="Gokhale K."/>
            <person name="Gowin J."/>
            <person name="Gronenberg W."/>
            <person name="Hermansen R.A."/>
            <person name="Hu H."/>
            <person name="Hunt B.G."/>
            <person name="Huylmans A.K."/>
            <person name="Khalil S.M."/>
            <person name="Mitchell R.D."/>
            <person name="Munoz-Torres M.C."/>
            <person name="Mustard J.A."/>
            <person name="Pan H."/>
            <person name="Reese J.T."/>
            <person name="Scharf M.E."/>
            <person name="Sun F."/>
            <person name="Vogel H."/>
            <person name="Xiao J."/>
            <person name="Yang W."/>
            <person name="Yang Z."/>
            <person name="Yang Z."/>
            <person name="Zhou J."/>
            <person name="Zhu J."/>
            <person name="Brent C.S."/>
            <person name="Elsik C.G."/>
            <person name="Goodisman M.A."/>
            <person name="Liberles D.A."/>
            <person name="Roe R.M."/>
            <person name="Vargo E.L."/>
            <person name="Vilcinskas A."/>
            <person name="Wang J."/>
            <person name="Bornberg-Bauer E."/>
            <person name="Korb J."/>
            <person name="Zhang G."/>
            <person name="Liebig J."/>
        </authorList>
    </citation>
    <scope>NUCLEOTIDE SEQUENCE [LARGE SCALE GENOMIC DNA]</scope>
    <source>
        <tissue evidence="16">Whole organism</tissue>
    </source>
</reference>
<feature type="transmembrane region" description="Helical" evidence="13">
    <location>
        <begin position="416"/>
        <end position="440"/>
    </location>
</feature>
<evidence type="ECO:0000256" key="9">
    <source>
        <dbReference type="ARBA" id="ARBA00023157"/>
    </source>
</evidence>
<name>A0A067QN16_ZOONE</name>
<dbReference type="SUPFAM" id="SSF56112">
    <property type="entry name" value="Protein kinase-like (PK-like)"/>
    <property type="match status" value="1"/>
</dbReference>
<dbReference type="Gene3D" id="2.60.120.260">
    <property type="entry name" value="Galactose-binding domain-like"/>
    <property type="match status" value="1"/>
</dbReference>
<keyword evidence="2" id="KW-1003">Cell membrane</keyword>
<dbReference type="GO" id="GO:0005524">
    <property type="term" value="F:ATP binding"/>
    <property type="evidence" value="ECO:0007669"/>
    <property type="project" value="UniProtKB-KW"/>
</dbReference>
<dbReference type="PRINTS" id="PR00109">
    <property type="entry name" value="TYRKINASE"/>
</dbReference>
<organism evidence="16 17">
    <name type="scientific">Zootermopsis nevadensis</name>
    <name type="common">Dampwood termite</name>
    <dbReference type="NCBI Taxonomy" id="136037"/>
    <lineage>
        <taxon>Eukaryota</taxon>
        <taxon>Metazoa</taxon>
        <taxon>Ecdysozoa</taxon>
        <taxon>Arthropoda</taxon>
        <taxon>Hexapoda</taxon>
        <taxon>Insecta</taxon>
        <taxon>Pterygota</taxon>
        <taxon>Neoptera</taxon>
        <taxon>Polyneoptera</taxon>
        <taxon>Dictyoptera</taxon>
        <taxon>Blattodea</taxon>
        <taxon>Blattoidea</taxon>
        <taxon>Termitoidae</taxon>
        <taxon>Termopsidae</taxon>
        <taxon>Zootermopsis</taxon>
    </lineage>
</organism>
<dbReference type="InterPro" id="IPR008979">
    <property type="entry name" value="Galactose-bd-like_sf"/>
</dbReference>
<keyword evidence="17" id="KW-1185">Reference proteome</keyword>
<evidence type="ECO:0000256" key="8">
    <source>
        <dbReference type="ARBA" id="ARBA00023136"/>
    </source>
</evidence>
<dbReference type="PROSITE" id="PS01286">
    <property type="entry name" value="FA58C_2"/>
    <property type="match status" value="1"/>
</dbReference>
<dbReference type="Proteomes" id="UP000027135">
    <property type="component" value="Unassembled WGS sequence"/>
</dbReference>
<evidence type="ECO:0000256" key="1">
    <source>
        <dbReference type="ARBA" id="ARBA00004251"/>
    </source>
</evidence>
<dbReference type="Gene3D" id="1.10.510.10">
    <property type="entry name" value="Transferase(Phosphotransferase) domain 1"/>
    <property type="match status" value="1"/>
</dbReference>
<dbReference type="AlphaFoldDB" id="A0A067QN16"/>
<dbReference type="FunFam" id="2.60.120.1190:FF:000003">
    <property type="entry name" value="Discoidin domain-containing receptor 2"/>
    <property type="match status" value="1"/>
</dbReference>
<dbReference type="Pfam" id="PF21114">
    <property type="entry name" value="DDR1-2_DS-like"/>
    <property type="match status" value="1"/>
</dbReference>
<comment type="subcellular location">
    <subcellularLocation>
        <location evidence="1">Cell membrane</location>
        <topology evidence="1">Single-pass type I membrane protein</topology>
    </subcellularLocation>
</comment>
<dbReference type="OMA" id="KWLRWKN"/>
<feature type="domain" description="Protein kinase" evidence="14">
    <location>
        <begin position="633"/>
        <end position="917"/>
    </location>
</feature>
<feature type="domain" description="F5/8 type C" evidence="15">
    <location>
        <begin position="1"/>
        <end position="160"/>
    </location>
</feature>
<dbReference type="PROSITE" id="PS50022">
    <property type="entry name" value="FA58C_3"/>
    <property type="match status" value="1"/>
</dbReference>
<dbReference type="InterPro" id="IPR000421">
    <property type="entry name" value="FA58C"/>
</dbReference>
<keyword evidence="5" id="KW-0547">Nucleotide-binding</keyword>
<evidence type="ECO:0000313" key="16">
    <source>
        <dbReference type="EMBL" id="KDR09664.1"/>
    </source>
</evidence>
<proteinExistence type="predicted"/>
<evidence type="ECO:0000259" key="15">
    <source>
        <dbReference type="PROSITE" id="PS50022"/>
    </source>
</evidence>
<sequence>RLRHDKNGGAWCPKHMVTREALEYLEVNLHTMHVMTAVQTQGRFGNGMGQEYAEVYMLEYWRPGFNSNTWARWKDRGVLWCFIVSPAKRRDITLNYTMTVCFCTLYNSLFINHPIIRRNRNTYSVVEQRLDPPVLATKVRVMPFTEHVRTVCMRVELVGCRWHEGLLSYSMPQGVQRGTEVDLSDRTYDGREESGYLSGGLGQLVDGQKGQDIFRLDLKGHGKGYEWVGWRNDTVGMAGHPVEIVFEFDRVRNFSAMYLHTNNLFSKDVQWSSQMFCVVCRVQVFSHAKVHFSIGGHQFFGEPVFFSYMPDVIMEHARNVTIKLHNRVGRYVRLQLYFAAKWIMVSEVSFDSVVVSGNFTEEEIEGGILKTDDHGKEYPLQRDEVQTTPSRDDRANSAGAESGDPGGPDSSVSKQYIGLVIGVLTAVILLLMGAIMFIVVRNRRLKSGPGHSVLPAAFGGTQKGVTINMKVSVEDPSEVDKSAVYHEPYNLNMYSAQGGKTQQTKELSQRHPNSPDYTGDNDGTPPPPFPIAPPATPARTLPPLHNFFPKPPAVPPPPEKYYAATEICKAAPQPPSPPLSPPPLMVPQLTSVKGTIGSSTFGEAVSPEALTTATDEEDEDEDMPLCHFPREHLRVLEKLGHGEFGEIHLCEVEGFPDSVDVLRHSECKLVAVKSLRPGASQSARSDFQQEARLLARLRDPNIVRVLGASLDDEPLCVVVEYMECGDLNQFLQEHIAETASPLPRNAKTLSYGCLIFMATQISSGMKYLESLNFVHRDLATRQNCLVGRGYGIKVSDFGMSRSLYSADYYSMEGRALLPVRWMAWESVLLGKFTTKSDVWSFAVTLWEILTFAREQPFEDLSDEKVVENVTHFYQDDGHQVYLPVPINCPKEIYDLMCECWQRNESDRPNFREIHLFLQRKNLGYKPNTD</sequence>
<accession>A0A067QN16</accession>
<dbReference type="InterPro" id="IPR011009">
    <property type="entry name" value="Kinase-like_dom_sf"/>
</dbReference>
<dbReference type="FunCoup" id="A0A067QN16">
    <property type="interactions" value="11"/>
</dbReference>
<dbReference type="InterPro" id="IPR001245">
    <property type="entry name" value="Ser-Thr/Tyr_kinase_cat_dom"/>
</dbReference>
<evidence type="ECO:0000259" key="14">
    <source>
        <dbReference type="PROSITE" id="PS50011"/>
    </source>
</evidence>
<evidence type="ECO:0000256" key="10">
    <source>
        <dbReference type="ARBA" id="ARBA00023170"/>
    </source>
</evidence>
<keyword evidence="4" id="KW-0732">Signal</keyword>
<feature type="region of interest" description="Disordered" evidence="12">
    <location>
        <begin position="498"/>
        <end position="537"/>
    </location>
</feature>
<feature type="non-terminal residue" evidence="16">
    <location>
        <position position="1"/>
    </location>
</feature>
<feature type="compositionally biased region" description="Low complexity" evidence="12">
    <location>
        <begin position="397"/>
        <end position="409"/>
    </location>
</feature>
<evidence type="ECO:0000256" key="12">
    <source>
        <dbReference type="SAM" id="MobiDB-lite"/>
    </source>
</evidence>
<evidence type="ECO:0000313" key="17">
    <source>
        <dbReference type="Proteomes" id="UP000027135"/>
    </source>
</evidence>
<dbReference type="eggNOG" id="KOG1094">
    <property type="taxonomic scope" value="Eukaryota"/>
</dbReference>
<dbReference type="InParanoid" id="A0A067QN16"/>
<keyword evidence="9" id="KW-1015">Disulfide bond</keyword>
<keyword evidence="11" id="KW-0325">Glycoprotein</keyword>
<dbReference type="GO" id="GO:0051897">
    <property type="term" value="P:positive regulation of phosphatidylinositol 3-kinase/protein kinase B signal transduction"/>
    <property type="evidence" value="ECO:0007669"/>
    <property type="project" value="TreeGrafter"/>
</dbReference>
<dbReference type="GO" id="GO:0043235">
    <property type="term" value="C:receptor complex"/>
    <property type="evidence" value="ECO:0007669"/>
    <property type="project" value="TreeGrafter"/>
</dbReference>
<dbReference type="PANTHER" id="PTHR24416:SF580">
    <property type="entry name" value="DISCOIDIN DOMAIN RECEPTOR, ISOFORM F"/>
    <property type="match status" value="1"/>
</dbReference>
<dbReference type="SUPFAM" id="SSF49785">
    <property type="entry name" value="Galactose-binding domain-like"/>
    <property type="match status" value="1"/>
</dbReference>
<evidence type="ECO:0000256" key="2">
    <source>
        <dbReference type="ARBA" id="ARBA00022475"/>
    </source>
</evidence>
<keyword evidence="10 16" id="KW-0675">Receptor</keyword>
<dbReference type="GO" id="GO:0010976">
    <property type="term" value="P:positive regulation of neuron projection development"/>
    <property type="evidence" value="ECO:0007669"/>
    <property type="project" value="TreeGrafter"/>
</dbReference>
<protein>
    <submittedName>
        <fullName evidence="16">Discoidin domain-containing receptor 2</fullName>
    </submittedName>
</protein>
<dbReference type="GO" id="GO:0038062">
    <property type="term" value="F:protein tyrosine kinase collagen receptor activity"/>
    <property type="evidence" value="ECO:0007669"/>
    <property type="project" value="TreeGrafter"/>
</dbReference>
<dbReference type="FunFam" id="1.10.510.10:FF:000053">
    <property type="entry name" value="Epithelial discoidin domain-containing receptor 1"/>
    <property type="match status" value="1"/>
</dbReference>
<evidence type="ECO:0000256" key="13">
    <source>
        <dbReference type="SAM" id="Phobius"/>
    </source>
</evidence>
<dbReference type="GO" id="GO:0005886">
    <property type="term" value="C:plasma membrane"/>
    <property type="evidence" value="ECO:0007669"/>
    <property type="project" value="UniProtKB-SubCell"/>
</dbReference>
<evidence type="ECO:0000256" key="5">
    <source>
        <dbReference type="ARBA" id="ARBA00022741"/>
    </source>
</evidence>
<dbReference type="CDD" id="cd05051">
    <property type="entry name" value="PTKc_DDR"/>
    <property type="match status" value="1"/>
</dbReference>
<dbReference type="Pfam" id="PF07714">
    <property type="entry name" value="PK_Tyr_Ser-Thr"/>
    <property type="match status" value="1"/>
</dbReference>
<keyword evidence="6" id="KW-0067">ATP-binding</keyword>